<organism evidence="1">
    <name type="scientific">marine sediment metagenome</name>
    <dbReference type="NCBI Taxonomy" id="412755"/>
    <lineage>
        <taxon>unclassified sequences</taxon>
        <taxon>metagenomes</taxon>
        <taxon>ecological metagenomes</taxon>
    </lineage>
</organism>
<accession>X1HJA1</accession>
<dbReference type="EMBL" id="BARU01017167">
    <property type="protein sequence ID" value="GAH57130.1"/>
    <property type="molecule type" value="Genomic_DNA"/>
</dbReference>
<proteinExistence type="predicted"/>
<dbReference type="AlphaFoldDB" id="X1HJA1"/>
<reference evidence="1" key="1">
    <citation type="journal article" date="2014" name="Front. Microbiol.">
        <title>High frequency of phylogenetically diverse reductive dehalogenase-homologous genes in deep subseafloor sedimentary metagenomes.</title>
        <authorList>
            <person name="Kawai M."/>
            <person name="Futagami T."/>
            <person name="Toyoda A."/>
            <person name="Takaki Y."/>
            <person name="Nishi S."/>
            <person name="Hori S."/>
            <person name="Arai W."/>
            <person name="Tsubouchi T."/>
            <person name="Morono Y."/>
            <person name="Uchiyama I."/>
            <person name="Ito T."/>
            <person name="Fujiyama A."/>
            <person name="Inagaki F."/>
            <person name="Takami H."/>
        </authorList>
    </citation>
    <scope>NUCLEOTIDE SEQUENCE</scope>
    <source>
        <strain evidence="1">Expedition CK06-06</strain>
    </source>
</reference>
<evidence type="ECO:0000313" key="1">
    <source>
        <dbReference type="EMBL" id="GAH57130.1"/>
    </source>
</evidence>
<name>X1HJA1_9ZZZZ</name>
<protein>
    <submittedName>
        <fullName evidence="1">Uncharacterized protein</fullName>
    </submittedName>
</protein>
<gene>
    <name evidence="1" type="ORF">S03H2_28493</name>
</gene>
<sequence length="60" mass="6831">MILEKSRQILNLNLKENGNKMPPDCRDAIQLGIEAEERLLDQRTALLPSEITLLPTETKD</sequence>
<comment type="caution">
    <text evidence="1">The sequence shown here is derived from an EMBL/GenBank/DDBJ whole genome shotgun (WGS) entry which is preliminary data.</text>
</comment>